<reference evidence="3" key="1">
    <citation type="journal article" date="2017" name="Nat. Commun.">
        <title>The asparagus genome sheds light on the origin and evolution of a young Y chromosome.</title>
        <authorList>
            <person name="Harkess A."/>
            <person name="Zhou J."/>
            <person name="Xu C."/>
            <person name="Bowers J.E."/>
            <person name="Van der Hulst R."/>
            <person name="Ayyampalayam S."/>
            <person name="Mercati F."/>
            <person name="Riccardi P."/>
            <person name="McKain M.R."/>
            <person name="Kakrana A."/>
            <person name="Tang H."/>
            <person name="Ray J."/>
            <person name="Groenendijk J."/>
            <person name="Arikit S."/>
            <person name="Mathioni S.M."/>
            <person name="Nakano M."/>
            <person name="Shan H."/>
            <person name="Telgmann-Rauber A."/>
            <person name="Kanno A."/>
            <person name="Yue Z."/>
            <person name="Chen H."/>
            <person name="Li W."/>
            <person name="Chen Y."/>
            <person name="Xu X."/>
            <person name="Zhang Y."/>
            <person name="Luo S."/>
            <person name="Chen H."/>
            <person name="Gao J."/>
            <person name="Mao Z."/>
            <person name="Pires J.C."/>
            <person name="Luo M."/>
            <person name="Kudrna D."/>
            <person name="Wing R.A."/>
            <person name="Meyers B.C."/>
            <person name="Yi K."/>
            <person name="Kong H."/>
            <person name="Lavrijsen P."/>
            <person name="Sunseri F."/>
            <person name="Falavigna A."/>
            <person name="Ye Y."/>
            <person name="Leebens-Mack J.H."/>
            <person name="Chen G."/>
        </authorList>
    </citation>
    <scope>NUCLEOTIDE SEQUENCE [LARGE SCALE GENOMIC DNA]</scope>
    <source>
        <strain evidence="3">cv. DH0086</strain>
    </source>
</reference>
<evidence type="ECO:0000313" key="2">
    <source>
        <dbReference type="EMBL" id="ONK64703.1"/>
    </source>
</evidence>
<dbReference type="EMBL" id="CM007387">
    <property type="protein sequence ID" value="ONK64703.1"/>
    <property type="molecule type" value="Genomic_DNA"/>
</dbReference>
<accession>A0A5P1EG16</accession>
<dbReference type="InterPro" id="IPR044861">
    <property type="entry name" value="IPNS-like_FE2OG_OXY"/>
</dbReference>
<organism evidence="2 3">
    <name type="scientific">Asparagus officinalis</name>
    <name type="common">Garden asparagus</name>
    <dbReference type="NCBI Taxonomy" id="4686"/>
    <lineage>
        <taxon>Eukaryota</taxon>
        <taxon>Viridiplantae</taxon>
        <taxon>Streptophyta</taxon>
        <taxon>Embryophyta</taxon>
        <taxon>Tracheophyta</taxon>
        <taxon>Spermatophyta</taxon>
        <taxon>Magnoliopsida</taxon>
        <taxon>Liliopsida</taxon>
        <taxon>Asparagales</taxon>
        <taxon>Asparagaceae</taxon>
        <taxon>Asparagoideae</taxon>
        <taxon>Asparagus</taxon>
    </lineage>
</organism>
<dbReference type="AlphaFoldDB" id="A0A5P1EG16"/>
<feature type="domain" description="Isopenicillin N synthase-like Fe(2+) 2OG dioxygenase" evidence="1">
    <location>
        <begin position="115"/>
        <end position="178"/>
    </location>
</feature>
<dbReference type="Proteomes" id="UP000243459">
    <property type="component" value="Chromosome 7"/>
</dbReference>
<dbReference type="PANTHER" id="PTHR47990">
    <property type="entry name" value="2-OXOGLUTARATE (2OG) AND FE(II)-DEPENDENT OXYGENASE SUPERFAMILY PROTEIN-RELATED"/>
    <property type="match status" value="1"/>
</dbReference>
<gene>
    <name evidence="2" type="ORF">A4U43_C07F29000</name>
</gene>
<protein>
    <recommendedName>
        <fullName evidence="1">Isopenicillin N synthase-like Fe(2+) 2OG dioxygenase domain-containing protein</fullName>
    </recommendedName>
</protein>
<name>A0A5P1EG16_ASPOF</name>
<proteinExistence type="predicted"/>
<sequence>MFEEMEPLFALPAEAKRKAAEGTPQSSLVLPGQTPDAPLQQVFGAVGLQEPETAQALTDILWPDGNDKFCQALQSMNKKMGEMALVLKKMIFQSYGLGEYCDSNVDPTEIGFGMVRYSAPMTDEPTKGLSEHIDGTFITILCENDVDGLFTKSSKGEWHRVILKKNTFIVLAGFLLTIIATEMVGPTGGNKLGKLKMTTMVVTEMADKMRSIPLFKMLVKLHIAFALRLFREFFQLQINTMKIGMVSA</sequence>
<dbReference type="Gramene" id="ONK64703">
    <property type="protein sequence ID" value="ONK64703"/>
    <property type="gene ID" value="A4U43_C07F29000"/>
</dbReference>
<dbReference type="Pfam" id="PF03171">
    <property type="entry name" value="2OG-FeII_Oxy"/>
    <property type="match status" value="1"/>
</dbReference>
<evidence type="ECO:0000259" key="1">
    <source>
        <dbReference type="Pfam" id="PF03171"/>
    </source>
</evidence>
<evidence type="ECO:0000313" key="3">
    <source>
        <dbReference type="Proteomes" id="UP000243459"/>
    </source>
</evidence>
<dbReference type="InterPro" id="IPR027443">
    <property type="entry name" value="IPNS-like_sf"/>
</dbReference>
<dbReference type="InterPro" id="IPR050231">
    <property type="entry name" value="Iron_ascorbate_oxido_reductase"/>
</dbReference>
<dbReference type="SUPFAM" id="SSF51197">
    <property type="entry name" value="Clavaminate synthase-like"/>
    <property type="match status" value="1"/>
</dbReference>
<dbReference type="Gene3D" id="2.60.120.330">
    <property type="entry name" value="B-lactam Antibiotic, Isopenicillin N Synthase, Chain"/>
    <property type="match status" value="1"/>
</dbReference>
<keyword evidence="3" id="KW-1185">Reference proteome</keyword>